<dbReference type="EMBL" id="JAQQAF010000001">
    <property type="protein sequence ID" value="KAJ8511363.1"/>
    <property type="molecule type" value="Genomic_DNA"/>
</dbReference>
<protein>
    <submittedName>
        <fullName evidence="1">Uncharacterized protein</fullName>
    </submittedName>
</protein>
<evidence type="ECO:0000313" key="2">
    <source>
        <dbReference type="Proteomes" id="UP001222027"/>
    </source>
</evidence>
<accession>A0AAV8RWG3</accession>
<reference evidence="1 2" key="1">
    <citation type="submission" date="2022-12" db="EMBL/GenBank/DDBJ databases">
        <title>Chromosome-scale assembly of the Ensete ventricosum genome.</title>
        <authorList>
            <person name="Dussert Y."/>
            <person name="Stocks J."/>
            <person name="Wendawek A."/>
            <person name="Woldeyes F."/>
            <person name="Nichols R.A."/>
            <person name="Borrell J.S."/>
        </authorList>
    </citation>
    <scope>NUCLEOTIDE SEQUENCE [LARGE SCALE GENOMIC DNA]</scope>
    <source>
        <strain evidence="2">cv. Maze</strain>
        <tissue evidence="1">Seeds</tissue>
    </source>
</reference>
<keyword evidence="2" id="KW-1185">Reference proteome</keyword>
<gene>
    <name evidence="1" type="ORF">OPV22_001797</name>
</gene>
<organism evidence="1 2">
    <name type="scientific">Ensete ventricosum</name>
    <name type="common">Abyssinian banana</name>
    <name type="synonym">Musa ensete</name>
    <dbReference type="NCBI Taxonomy" id="4639"/>
    <lineage>
        <taxon>Eukaryota</taxon>
        <taxon>Viridiplantae</taxon>
        <taxon>Streptophyta</taxon>
        <taxon>Embryophyta</taxon>
        <taxon>Tracheophyta</taxon>
        <taxon>Spermatophyta</taxon>
        <taxon>Magnoliopsida</taxon>
        <taxon>Liliopsida</taxon>
        <taxon>Zingiberales</taxon>
        <taxon>Musaceae</taxon>
        <taxon>Ensete</taxon>
    </lineage>
</organism>
<sequence>MRNIKHSFVSEDTHQTILQRKDKSFKQHEKSLHTGKIVREQREGIIWSSRRSPLAKSSKSFFNAQTSIIFSYFSLSKGTPKTMFSLTFPDSIHGDCETYALLPLTFTLPPSFGISPRMHDNRLDFPEPTVPQIATFIPLCTFNCIFSSVGHPESWFQLNVPRSISTSTFASFLGIISTASALISSSSSIPNVANADKTLPAVRGIPMIIHVPNVTTDMNIGLLTYEGNIACHYHCCCC</sequence>
<name>A0AAV8RWG3_ENSVE</name>
<dbReference type="AlphaFoldDB" id="A0AAV8RWG3"/>
<proteinExistence type="predicted"/>
<evidence type="ECO:0000313" key="1">
    <source>
        <dbReference type="EMBL" id="KAJ8511363.1"/>
    </source>
</evidence>
<dbReference type="Proteomes" id="UP001222027">
    <property type="component" value="Unassembled WGS sequence"/>
</dbReference>
<comment type="caution">
    <text evidence="1">The sequence shown here is derived from an EMBL/GenBank/DDBJ whole genome shotgun (WGS) entry which is preliminary data.</text>
</comment>